<dbReference type="PIRSF" id="PIRSF006232">
    <property type="entry name" value="Pirin"/>
    <property type="match status" value="1"/>
</dbReference>
<dbReference type="InterPro" id="IPR014710">
    <property type="entry name" value="RmlC-like_jellyroll"/>
</dbReference>
<evidence type="ECO:0000313" key="8">
    <source>
        <dbReference type="EMBL" id="KAG5175790.1"/>
    </source>
</evidence>
<feature type="binding site" evidence="4">
    <location>
        <position position="58"/>
    </location>
    <ligand>
        <name>Fe cation</name>
        <dbReference type="ChEBI" id="CHEBI:24875"/>
    </ligand>
</feature>
<comment type="similarity">
    <text evidence="2 5">Belongs to the pirin family.</text>
</comment>
<dbReference type="InterPro" id="IPR012093">
    <property type="entry name" value="Pirin"/>
</dbReference>
<dbReference type="Pfam" id="PF05726">
    <property type="entry name" value="Pirin_C"/>
    <property type="match status" value="1"/>
</dbReference>
<organism evidence="8 9">
    <name type="scientific">Tribonema minus</name>
    <dbReference type="NCBI Taxonomy" id="303371"/>
    <lineage>
        <taxon>Eukaryota</taxon>
        <taxon>Sar</taxon>
        <taxon>Stramenopiles</taxon>
        <taxon>Ochrophyta</taxon>
        <taxon>PX clade</taxon>
        <taxon>Xanthophyceae</taxon>
        <taxon>Tribonematales</taxon>
        <taxon>Tribonemataceae</taxon>
        <taxon>Tribonema</taxon>
    </lineage>
</organism>
<keyword evidence="9" id="KW-1185">Reference proteome</keyword>
<name>A0A835YLH7_9STRA</name>
<dbReference type="PANTHER" id="PTHR13903">
    <property type="entry name" value="PIRIN-RELATED"/>
    <property type="match status" value="1"/>
</dbReference>
<feature type="domain" description="Pirin N-terminal" evidence="6">
    <location>
        <begin position="25"/>
        <end position="119"/>
    </location>
</feature>
<gene>
    <name evidence="8" type="ORF">JKP88DRAFT_95810</name>
</gene>
<dbReference type="Gene3D" id="2.60.120.10">
    <property type="entry name" value="Jelly Rolls"/>
    <property type="match status" value="2"/>
</dbReference>
<evidence type="ECO:0000256" key="1">
    <source>
        <dbReference type="ARBA" id="ARBA00004123"/>
    </source>
</evidence>
<feature type="domain" description="Pirin C-terminal" evidence="7">
    <location>
        <begin position="173"/>
        <end position="277"/>
    </location>
</feature>
<dbReference type="PANTHER" id="PTHR13903:SF8">
    <property type="entry name" value="PIRIN"/>
    <property type="match status" value="1"/>
</dbReference>
<comment type="cofactor">
    <cofactor evidence="4">
        <name>Fe cation</name>
        <dbReference type="ChEBI" id="CHEBI:24875"/>
    </cofactor>
    <text evidence="4">Binds 1 Fe cation per subunit.</text>
</comment>
<dbReference type="CDD" id="cd02247">
    <property type="entry name" value="cupin_pirin_C"/>
    <property type="match status" value="1"/>
</dbReference>
<feature type="binding site" evidence="4">
    <location>
        <position position="102"/>
    </location>
    <ligand>
        <name>Fe cation</name>
        <dbReference type="ChEBI" id="CHEBI:24875"/>
    </ligand>
</feature>
<reference evidence="8" key="1">
    <citation type="submission" date="2021-02" db="EMBL/GenBank/DDBJ databases">
        <title>First Annotated Genome of the Yellow-green Alga Tribonema minus.</title>
        <authorList>
            <person name="Mahan K.M."/>
        </authorList>
    </citation>
    <scope>NUCLEOTIDE SEQUENCE</scope>
    <source>
        <strain evidence="8">UTEX B ZZ1240</strain>
    </source>
</reference>
<dbReference type="GO" id="GO:0046872">
    <property type="term" value="F:metal ion binding"/>
    <property type="evidence" value="ECO:0007669"/>
    <property type="project" value="UniProtKB-KW"/>
</dbReference>
<dbReference type="Proteomes" id="UP000664859">
    <property type="component" value="Unassembled WGS sequence"/>
</dbReference>
<dbReference type="SUPFAM" id="SSF51182">
    <property type="entry name" value="RmlC-like cupins"/>
    <property type="match status" value="1"/>
</dbReference>
<dbReference type="EMBL" id="JAFCMP010000545">
    <property type="protein sequence ID" value="KAG5175790.1"/>
    <property type="molecule type" value="Genomic_DNA"/>
</dbReference>
<dbReference type="CDD" id="cd02909">
    <property type="entry name" value="cupin_pirin_N"/>
    <property type="match status" value="1"/>
</dbReference>
<dbReference type="GO" id="GO:0008127">
    <property type="term" value="F:quercetin 2,3-dioxygenase activity"/>
    <property type="evidence" value="ECO:0007669"/>
    <property type="project" value="TreeGrafter"/>
</dbReference>
<proteinExistence type="inferred from homology"/>
<evidence type="ECO:0000256" key="5">
    <source>
        <dbReference type="RuleBase" id="RU003457"/>
    </source>
</evidence>
<comment type="caution">
    <text evidence="8">The sequence shown here is derived from an EMBL/GenBank/DDBJ whole genome shotgun (WGS) entry which is preliminary data.</text>
</comment>
<evidence type="ECO:0000259" key="7">
    <source>
        <dbReference type="Pfam" id="PF05726"/>
    </source>
</evidence>
<dbReference type="AlphaFoldDB" id="A0A835YLH7"/>
<keyword evidence="3" id="KW-0539">Nucleus</keyword>
<evidence type="ECO:0000256" key="3">
    <source>
        <dbReference type="ARBA" id="ARBA00023242"/>
    </source>
</evidence>
<evidence type="ECO:0000256" key="4">
    <source>
        <dbReference type="PIRSR" id="PIRSR006232-1"/>
    </source>
</evidence>
<feature type="binding site" evidence="4">
    <location>
        <position position="104"/>
    </location>
    <ligand>
        <name>Fe cation</name>
        <dbReference type="ChEBI" id="CHEBI:24875"/>
    </ligand>
</feature>
<accession>A0A835YLH7</accession>
<keyword evidence="4" id="KW-0479">Metal-binding</keyword>
<dbReference type="OrthoDB" id="198735at2759"/>
<dbReference type="InterPro" id="IPR008778">
    <property type="entry name" value="Pirin_C_dom"/>
</dbReference>
<feature type="binding site" evidence="4">
    <location>
        <position position="60"/>
    </location>
    <ligand>
        <name>Fe cation</name>
        <dbReference type="ChEBI" id="CHEBI:24875"/>
    </ligand>
</feature>
<evidence type="ECO:0000313" key="9">
    <source>
        <dbReference type="Proteomes" id="UP000664859"/>
    </source>
</evidence>
<dbReference type="InterPro" id="IPR011051">
    <property type="entry name" value="RmlC_Cupin_sf"/>
</dbReference>
<evidence type="ECO:0000259" key="6">
    <source>
        <dbReference type="Pfam" id="PF02678"/>
    </source>
</evidence>
<keyword evidence="4" id="KW-0408">Iron</keyword>
<protein>
    <submittedName>
        <fullName evidence="8">RmlC-like cupin domain-containing protein</fullName>
    </submittedName>
</protein>
<dbReference type="Pfam" id="PF02678">
    <property type="entry name" value="Pirin"/>
    <property type="match status" value="1"/>
</dbReference>
<dbReference type="FunFam" id="2.60.120.10:FF:000055">
    <property type="entry name" value="pirin"/>
    <property type="match status" value="1"/>
</dbReference>
<dbReference type="InterPro" id="IPR003829">
    <property type="entry name" value="Pirin_N_dom"/>
</dbReference>
<evidence type="ECO:0000256" key="2">
    <source>
        <dbReference type="ARBA" id="ARBA00008416"/>
    </source>
</evidence>
<comment type="subcellular location">
    <subcellularLocation>
        <location evidence="1">Nucleus</location>
    </subcellularLocation>
</comment>
<dbReference type="GO" id="GO:0005634">
    <property type="term" value="C:nucleus"/>
    <property type="evidence" value="ECO:0007669"/>
    <property type="project" value="UniProtKB-SubCell"/>
</dbReference>
<sequence length="300" mass="32408">MTSFKSRSADKVVLSRAQSEGVGATVRRSIGNHELRNFDPFLMLDEFDSGKPAGFPDHPHRGFETVTYMLEGAFEHEDFMGNRGKIGPGDLQWMTAGRGIVHSEMPFGDGRSHGLQLWVNLGSKDKMCEPAYQELKAEEIPEVSDGKGVSARVIAGTALGTDSPVYTRTPAHYVHYTMEPGSVLQHAIPAGWSAFLYTLKGDVEVGGSGGVEVAAHHTITLDGDGEGVEVKAGKAGADFVLICGKPHGEPIVQHGPFVMNTRAEIQQAMLDYQSGSNGFEGAGKWYSQIGLPITHADRRR</sequence>